<feature type="region of interest" description="Disordered" evidence="13">
    <location>
        <begin position="318"/>
        <end position="403"/>
    </location>
</feature>
<comment type="caution">
    <text evidence="15">The sequence shown here is derived from an EMBL/GenBank/DDBJ whole genome shotgun (WGS) entry which is preliminary data.</text>
</comment>
<evidence type="ECO:0000256" key="2">
    <source>
        <dbReference type="ARBA" id="ARBA00009093"/>
    </source>
</evidence>
<organism evidence="15 16">
    <name type="scientific">Monosporascus ibericus</name>
    <dbReference type="NCBI Taxonomy" id="155417"/>
    <lineage>
        <taxon>Eukaryota</taxon>
        <taxon>Fungi</taxon>
        <taxon>Dikarya</taxon>
        <taxon>Ascomycota</taxon>
        <taxon>Pezizomycotina</taxon>
        <taxon>Sordariomycetes</taxon>
        <taxon>Xylariomycetidae</taxon>
        <taxon>Xylariales</taxon>
        <taxon>Xylariales incertae sedis</taxon>
        <taxon>Monosporascus</taxon>
    </lineage>
</organism>
<dbReference type="GO" id="GO:0006355">
    <property type="term" value="P:regulation of DNA-templated transcription"/>
    <property type="evidence" value="ECO:0007669"/>
    <property type="project" value="InterPro"/>
</dbReference>
<evidence type="ECO:0000256" key="8">
    <source>
        <dbReference type="ARBA" id="ARBA00023163"/>
    </source>
</evidence>
<dbReference type="InterPro" id="IPR038217">
    <property type="entry name" value="MRG_C_sf"/>
</dbReference>
<dbReference type="GO" id="GO:0006281">
    <property type="term" value="P:DNA repair"/>
    <property type="evidence" value="ECO:0007669"/>
    <property type="project" value="UniProtKB-KW"/>
</dbReference>
<comment type="function">
    <text evidence="11">Involved in deacetylation of histones, chromatin assembly and chromosome segregation. May act as a transcriptional oscillator, directing histone deacetylases to specific chromosomal domains. Component of the NuA4 histone acetyltransferase complex which is involved in transcriptional activation of selected genes principally by acetylation of nucleosomal histone H4 and H2A. The NuA4 complex is also involved in DNA repair.</text>
</comment>
<dbReference type="AlphaFoldDB" id="A0A4V1XBH9"/>
<feature type="domain" description="MRG" evidence="14">
    <location>
        <begin position="531"/>
        <end position="707"/>
    </location>
</feature>
<comment type="subunit">
    <text evidence="3">Component of the NuA4 histone acetyltransferase complex.</text>
</comment>
<keyword evidence="16" id="KW-1185">Reference proteome</keyword>
<comment type="similarity">
    <text evidence="2">Belongs to the MRG family.</text>
</comment>
<dbReference type="PANTHER" id="PTHR10880:SF15">
    <property type="entry name" value="MSL COMPLEX SUBUNIT 3"/>
    <property type="match status" value="1"/>
</dbReference>
<dbReference type="Proteomes" id="UP000293360">
    <property type="component" value="Unassembled WGS sequence"/>
</dbReference>
<reference evidence="15 16" key="1">
    <citation type="submission" date="2018-06" db="EMBL/GenBank/DDBJ databases">
        <title>Complete Genomes of Monosporascus.</title>
        <authorList>
            <person name="Robinson A.J."/>
            <person name="Natvig D.O."/>
        </authorList>
    </citation>
    <scope>NUCLEOTIDE SEQUENCE [LARGE SCALE GENOMIC DNA]</scope>
    <source>
        <strain evidence="15 16">CBS 110550</strain>
    </source>
</reference>
<dbReference type="Pfam" id="PF05712">
    <property type="entry name" value="MRG"/>
    <property type="match status" value="1"/>
</dbReference>
<feature type="region of interest" description="Disordered" evidence="13">
    <location>
        <begin position="1"/>
        <end position="109"/>
    </location>
</feature>
<feature type="compositionally biased region" description="Low complexity" evidence="13">
    <location>
        <begin position="197"/>
        <end position="223"/>
    </location>
</feature>
<dbReference type="InterPro" id="IPR026541">
    <property type="entry name" value="MRG_dom"/>
</dbReference>
<evidence type="ECO:0000256" key="13">
    <source>
        <dbReference type="SAM" id="MobiDB-lite"/>
    </source>
</evidence>
<dbReference type="PANTHER" id="PTHR10880">
    <property type="entry name" value="MORTALITY FACTOR 4-LIKE PROTEIN"/>
    <property type="match status" value="1"/>
</dbReference>
<feature type="region of interest" description="Disordered" evidence="13">
    <location>
        <begin position="135"/>
        <end position="223"/>
    </location>
</feature>
<evidence type="ECO:0000256" key="10">
    <source>
        <dbReference type="ARBA" id="ARBA00023242"/>
    </source>
</evidence>
<evidence type="ECO:0000256" key="12">
    <source>
        <dbReference type="ARBA" id="ARBA00072864"/>
    </source>
</evidence>
<keyword evidence="9" id="KW-0234">DNA repair</keyword>
<keyword evidence="8" id="KW-0804">Transcription</keyword>
<evidence type="ECO:0000256" key="11">
    <source>
        <dbReference type="ARBA" id="ARBA00057322"/>
    </source>
</evidence>
<feature type="region of interest" description="Disordered" evidence="13">
    <location>
        <begin position="457"/>
        <end position="478"/>
    </location>
</feature>
<feature type="compositionally biased region" description="Low complexity" evidence="13">
    <location>
        <begin position="172"/>
        <end position="190"/>
    </location>
</feature>
<gene>
    <name evidence="15" type="ORF">DL764_003236</name>
</gene>
<keyword evidence="5" id="KW-0227">DNA damage</keyword>
<evidence type="ECO:0000259" key="14">
    <source>
        <dbReference type="Pfam" id="PF05712"/>
    </source>
</evidence>
<dbReference type="GO" id="GO:0006325">
    <property type="term" value="P:chromatin organization"/>
    <property type="evidence" value="ECO:0007669"/>
    <property type="project" value="UniProtKB-KW"/>
</dbReference>
<dbReference type="GO" id="GO:0032221">
    <property type="term" value="C:Rpd3S complex"/>
    <property type="evidence" value="ECO:0007669"/>
    <property type="project" value="TreeGrafter"/>
</dbReference>
<dbReference type="InterPro" id="IPR008676">
    <property type="entry name" value="MRG"/>
</dbReference>
<comment type="subcellular location">
    <subcellularLocation>
        <location evidence="1">Nucleus</location>
    </subcellularLocation>
</comment>
<dbReference type="FunFam" id="1.10.274.30:FF:000004">
    <property type="entry name" value="Putative Chromatin modification-related protein eaf3"/>
    <property type="match status" value="1"/>
</dbReference>
<feature type="compositionally biased region" description="Polar residues" evidence="13">
    <location>
        <begin position="243"/>
        <end position="260"/>
    </location>
</feature>
<evidence type="ECO:0000256" key="3">
    <source>
        <dbReference type="ARBA" id="ARBA00011353"/>
    </source>
</evidence>
<feature type="compositionally biased region" description="Basic and acidic residues" evidence="13">
    <location>
        <begin position="466"/>
        <end position="478"/>
    </location>
</feature>
<accession>A0A4V1XBH9</accession>
<keyword evidence="10" id="KW-0539">Nucleus</keyword>
<dbReference type="EMBL" id="QJNU01000136">
    <property type="protein sequence ID" value="RYP06309.1"/>
    <property type="molecule type" value="Genomic_DNA"/>
</dbReference>
<evidence type="ECO:0000256" key="5">
    <source>
        <dbReference type="ARBA" id="ARBA00022763"/>
    </source>
</evidence>
<feature type="compositionally biased region" description="Polar residues" evidence="13">
    <location>
        <begin position="83"/>
        <end position="96"/>
    </location>
</feature>
<evidence type="ECO:0000256" key="6">
    <source>
        <dbReference type="ARBA" id="ARBA00022853"/>
    </source>
</evidence>
<dbReference type="STRING" id="155417.A0A4V1XBH9"/>
<keyword evidence="6" id="KW-0156">Chromatin regulator</keyword>
<feature type="compositionally biased region" description="Basic residues" evidence="13">
    <location>
        <begin position="137"/>
        <end position="147"/>
    </location>
</feature>
<proteinExistence type="inferred from homology"/>
<evidence type="ECO:0000313" key="15">
    <source>
        <dbReference type="EMBL" id="RYP06309.1"/>
    </source>
</evidence>
<keyword evidence="7" id="KW-0805">Transcription regulation</keyword>
<evidence type="ECO:0000256" key="4">
    <source>
        <dbReference type="ARBA" id="ARBA00018505"/>
    </source>
</evidence>
<sequence length="719" mass="76650">MDSLRSRKCQHSEVDRHTSGTAHSGVVEEDSGGAANSGVVENDSGGAADSGVVEAQPGGATHAGVVEAQPGGATHSGIVENAHSGTATRPSPSGATQDADAGSQPEAVFSPGQKQMAITNWLPGVQGEANITLSPKAKTHKANRQSKGKTPAQQERGFLDNWLNKLGDGQHQPQNSQAQSPAQPALIAAPVVAAQNPTTSTSTPAPATTKRHALSISTPLSTSSSSIATSTAIAIFRATALATQTSSPATSSIRNARIATSSPAPSASNPRSSSPNQPEESDSDYSSTAADMASKKAAAEKARAAKAAKAKAANASKAANEANEAMKESKASKTSAPAVSGPAQPHSAASASWPPRRIPRSATNPSGSGPEVTEDHEPAGDQEIDKDQEIAGGQKPTSSPSAFFTDEAIAARQKVFMVKEARYAKAAEKADPYLGELPPEDRRYLNERTGELLVNDGRFTQPAPRDPPKHPKIREAEKNGTLSDGKLAWYAGMPHNVHIPTAGIPKEEMVIPAPKQLTSFGLLPLDQEPSDSEEDAFHARPSVKLKVPDSLKAFLVDDWENVTKNNQLVPLPHPRPVTKIVEDYAAYETPKRPEGSAQVDILEETLAGLKEYFDKALGRILLYRFERAQYAEIHAKWLSNDPEWEDKKTASATYGAEHLMRLVVSLPELIAQTNMDQQSVNRLREEMTKLTNWLAKHADDYFVSEYETPNAEYIEKAKN</sequence>
<feature type="compositionally biased region" description="Low complexity" evidence="13">
    <location>
        <begin position="261"/>
        <end position="278"/>
    </location>
</feature>
<dbReference type="Gene3D" id="1.10.274.30">
    <property type="entry name" value="MRG domain"/>
    <property type="match status" value="1"/>
</dbReference>
<evidence type="ECO:0000256" key="9">
    <source>
        <dbReference type="ARBA" id="ARBA00023204"/>
    </source>
</evidence>
<feature type="compositionally biased region" description="Basic and acidic residues" evidence="13">
    <location>
        <begin position="373"/>
        <end position="389"/>
    </location>
</feature>
<dbReference type="GO" id="GO:0035267">
    <property type="term" value="C:NuA4 histone acetyltransferase complex"/>
    <property type="evidence" value="ECO:0007669"/>
    <property type="project" value="TreeGrafter"/>
</dbReference>
<dbReference type="PROSITE" id="PS51640">
    <property type="entry name" value="MRG"/>
    <property type="match status" value="1"/>
</dbReference>
<protein>
    <recommendedName>
        <fullName evidence="4">Chromatin modification-related protein EAF3</fullName>
    </recommendedName>
    <alternativeName>
        <fullName evidence="12">Chromatin modification-related protein eaf3</fullName>
    </alternativeName>
</protein>
<evidence type="ECO:0000256" key="7">
    <source>
        <dbReference type="ARBA" id="ARBA00023015"/>
    </source>
</evidence>
<dbReference type="OrthoDB" id="124855at2759"/>
<evidence type="ECO:0000313" key="16">
    <source>
        <dbReference type="Proteomes" id="UP000293360"/>
    </source>
</evidence>
<name>A0A4V1XBH9_9PEZI</name>
<feature type="region of interest" description="Disordered" evidence="13">
    <location>
        <begin position="243"/>
        <end position="301"/>
    </location>
</feature>
<evidence type="ECO:0000256" key="1">
    <source>
        <dbReference type="ARBA" id="ARBA00004123"/>
    </source>
</evidence>